<evidence type="ECO:0000259" key="2">
    <source>
        <dbReference type="Pfam" id="PF01915"/>
    </source>
</evidence>
<sequence>MFLIAVKIALKSDCVVLALGGNSGWVNVTGGEGKDRSFLGLPGVQEKLLKAIIKTGKKIILVLYGPGIFSLPKVNNQVDAIIETWLPGPKGNESIAKIIAG</sequence>
<dbReference type="PANTHER" id="PTHR42721:SF41">
    <property type="entry name" value="GLYCOSIDE HYDROLASE FAMILY 3 C-TERMINAL DOMAIN-CONTAINING PROTEIN"/>
    <property type="match status" value="1"/>
</dbReference>
<dbReference type="InterPro" id="IPR002772">
    <property type="entry name" value="Glyco_hydro_3_C"/>
</dbReference>
<accession>A0A060CJE7</accession>
<reference evidence="3" key="1">
    <citation type="journal article" date="2013" name="Environ. Microbiol.">
        <title>Seasonally variable intestinal metagenomes of the red palm weevil (Rhynchophorus ferrugineus).</title>
        <authorList>
            <person name="Jia S."/>
            <person name="Zhang X."/>
            <person name="Zhang G."/>
            <person name="Yin A."/>
            <person name="Zhang S."/>
            <person name="Li F."/>
            <person name="Wang L."/>
            <person name="Zhao D."/>
            <person name="Yun Q."/>
            <person name="Tala"/>
            <person name="Wang J."/>
            <person name="Sun G."/>
            <person name="Baabdullah M."/>
            <person name="Yu X."/>
            <person name="Hu S."/>
            <person name="Al-Mssallem I.S."/>
            <person name="Yu J."/>
        </authorList>
    </citation>
    <scope>NUCLEOTIDE SEQUENCE</scope>
</reference>
<dbReference type="GO" id="GO:0009044">
    <property type="term" value="F:xylan 1,4-beta-xylosidase activity"/>
    <property type="evidence" value="ECO:0007669"/>
    <property type="project" value="InterPro"/>
</dbReference>
<dbReference type="PANTHER" id="PTHR42721">
    <property type="entry name" value="SUGAR HYDROLASE-RELATED"/>
    <property type="match status" value="1"/>
</dbReference>
<feature type="non-terminal residue" evidence="3">
    <location>
        <position position="101"/>
    </location>
</feature>
<dbReference type="InterPro" id="IPR044993">
    <property type="entry name" value="BXL"/>
</dbReference>
<proteinExistence type="predicted"/>
<feature type="domain" description="Glycoside hydrolase family 3 C-terminal" evidence="2">
    <location>
        <begin position="5"/>
        <end position="101"/>
    </location>
</feature>
<dbReference type="Pfam" id="PF01915">
    <property type="entry name" value="Glyco_hydro_3_C"/>
    <property type="match status" value="1"/>
</dbReference>
<protein>
    <submittedName>
        <fullName evidence="3">Glyco_hydro_3_C</fullName>
    </submittedName>
</protein>
<organism evidence="3">
    <name type="scientific">uncultured Sulfolobus sp</name>
    <dbReference type="NCBI Taxonomy" id="159090"/>
    <lineage>
        <taxon>Archaea</taxon>
        <taxon>Thermoproteota</taxon>
        <taxon>Thermoprotei</taxon>
        <taxon>Sulfolobales</taxon>
        <taxon>Sulfolobaceae</taxon>
        <taxon>Sulfolobus</taxon>
        <taxon>environmental samples</taxon>
    </lineage>
</organism>
<evidence type="ECO:0000313" key="3">
    <source>
        <dbReference type="EMBL" id="AIA93195.1"/>
    </source>
</evidence>
<evidence type="ECO:0000256" key="1">
    <source>
        <dbReference type="ARBA" id="ARBA00022801"/>
    </source>
</evidence>
<dbReference type="AlphaFoldDB" id="A0A060CJE7"/>
<keyword evidence="1" id="KW-0378">Hydrolase</keyword>
<dbReference type="SUPFAM" id="SSF52279">
    <property type="entry name" value="Beta-D-glucan exohydrolase, C-terminal domain"/>
    <property type="match status" value="1"/>
</dbReference>
<dbReference type="GO" id="GO:0031222">
    <property type="term" value="P:arabinan catabolic process"/>
    <property type="evidence" value="ECO:0007669"/>
    <property type="project" value="TreeGrafter"/>
</dbReference>
<dbReference type="InterPro" id="IPR036881">
    <property type="entry name" value="Glyco_hydro_3_C_sf"/>
</dbReference>
<name>A0A060CJE7_9CREN</name>
<dbReference type="Gene3D" id="3.40.50.1700">
    <property type="entry name" value="Glycoside hydrolase family 3 C-terminal domain"/>
    <property type="match status" value="1"/>
</dbReference>
<dbReference type="GO" id="GO:0045493">
    <property type="term" value="P:xylan catabolic process"/>
    <property type="evidence" value="ECO:0007669"/>
    <property type="project" value="InterPro"/>
</dbReference>
<dbReference type="EMBL" id="KF125860">
    <property type="protein sequence ID" value="AIA93195.1"/>
    <property type="molecule type" value="Genomic_DNA"/>
</dbReference>
<dbReference type="GO" id="GO:0046556">
    <property type="term" value="F:alpha-L-arabinofuranosidase activity"/>
    <property type="evidence" value="ECO:0007669"/>
    <property type="project" value="TreeGrafter"/>
</dbReference>